<sequence>MKDKIIDHAITLFAKKGYYGTTLGDIANQVNLKKASIYHHFRSKDEIFTESAYECINYLRDFIVNNMRENTYSNSALYQFLFKFIFDVEDRYIRLYVQLAFIPQQFSEEIYNKIQSIHKIVDEEIVKFYQQNQYSINVEEFHNMIMMFLESWYLRCTFIERFGDLEENKNKFKDEVYSIINQMTNE</sequence>
<evidence type="ECO:0000259" key="10">
    <source>
        <dbReference type="PROSITE" id="PS50977"/>
    </source>
</evidence>
<dbReference type="Proteomes" id="UP000594455">
    <property type="component" value="Chromosome"/>
</dbReference>
<dbReference type="Pfam" id="PF18665">
    <property type="entry name" value="TetR_C_37"/>
    <property type="match status" value="1"/>
</dbReference>
<comment type="subunit">
    <text evidence="2">Homodimer.</text>
</comment>
<keyword evidence="12" id="KW-1185">Reference proteome</keyword>
<evidence type="ECO:0000256" key="3">
    <source>
        <dbReference type="ARBA" id="ARBA00014341"/>
    </source>
</evidence>
<keyword evidence="6 9" id="KW-0238">DNA-binding</keyword>
<evidence type="ECO:0000256" key="1">
    <source>
        <dbReference type="ARBA" id="ARBA00002291"/>
    </source>
</evidence>
<protein>
    <recommendedName>
        <fullName evidence="3">Biofilm operon icaADBC HTH-type negative transcriptional regulator IcaR</fullName>
    </recommendedName>
    <alternativeName>
        <fullName evidence="8">Intercellular adhesion protein R</fullName>
    </alternativeName>
</protein>
<evidence type="ECO:0000256" key="2">
    <source>
        <dbReference type="ARBA" id="ARBA00011738"/>
    </source>
</evidence>
<dbReference type="PANTHER" id="PTHR43479:SF11">
    <property type="entry name" value="ACREF_ENVCD OPERON REPRESSOR-RELATED"/>
    <property type="match status" value="1"/>
</dbReference>
<dbReference type="PROSITE" id="PS50977">
    <property type="entry name" value="HTH_TETR_2"/>
    <property type="match status" value="1"/>
</dbReference>
<feature type="domain" description="HTH tetR-type" evidence="10">
    <location>
        <begin position="1"/>
        <end position="59"/>
    </location>
</feature>
<organism evidence="11 12">
    <name type="scientific">Staphylococcus lloydii</name>
    <dbReference type="NCBI Taxonomy" id="2781774"/>
    <lineage>
        <taxon>Bacteria</taxon>
        <taxon>Bacillati</taxon>
        <taxon>Bacillota</taxon>
        <taxon>Bacilli</taxon>
        <taxon>Bacillales</taxon>
        <taxon>Staphylococcaceae</taxon>
        <taxon>Staphylococcus</taxon>
    </lineage>
</organism>
<dbReference type="EMBL" id="CP064056">
    <property type="protein sequence ID" value="QPM74964.1"/>
    <property type="molecule type" value="Genomic_DNA"/>
</dbReference>
<evidence type="ECO:0000256" key="9">
    <source>
        <dbReference type="PROSITE-ProRule" id="PRU00335"/>
    </source>
</evidence>
<dbReference type="PANTHER" id="PTHR43479">
    <property type="entry name" value="ACREF/ENVCD OPERON REPRESSOR-RELATED"/>
    <property type="match status" value="1"/>
</dbReference>
<evidence type="ECO:0000256" key="4">
    <source>
        <dbReference type="ARBA" id="ARBA00022491"/>
    </source>
</evidence>
<dbReference type="GO" id="GO:0003677">
    <property type="term" value="F:DNA binding"/>
    <property type="evidence" value="ECO:0007669"/>
    <property type="project" value="UniProtKB-UniRule"/>
</dbReference>
<evidence type="ECO:0000256" key="8">
    <source>
        <dbReference type="ARBA" id="ARBA00030200"/>
    </source>
</evidence>
<keyword evidence="5" id="KW-0805">Transcription regulation</keyword>
<dbReference type="Gene3D" id="1.10.357.10">
    <property type="entry name" value="Tetracycline Repressor, domain 2"/>
    <property type="match status" value="1"/>
</dbReference>
<evidence type="ECO:0000313" key="11">
    <source>
        <dbReference type="EMBL" id="QPM74964.1"/>
    </source>
</evidence>
<dbReference type="PRINTS" id="PR00455">
    <property type="entry name" value="HTHTETR"/>
</dbReference>
<name>A0A7T1AZJ4_9STAP</name>
<dbReference type="InterPro" id="IPR041646">
    <property type="entry name" value="IcaR_C"/>
</dbReference>
<dbReference type="Pfam" id="PF00440">
    <property type="entry name" value="TetR_N"/>
    <property type="match status" value="1"/>
</dbReference>
<dbReference type="KEGG" id="sllo:ISP08_11675"/>
<evidence type="ECO:0000313" key="12">
    <source>
        <dbReference type="Proteomes" id="UP000594455"/>
    </source>
</evidence>
<dbReference type="InterPro" id="IPR009057">
    <property type="entry name" value="Homeodomain-like_sf"/>
</dbReference>
<dbReference type="AlphaFoldDB" id="A0A7T1AZJ4"/>
<accession>A0A7T1AZJ4</accession>
<dbReference type="SUPFAM" id="SSF46689">
    <property type="entry name" value="Homeodomain-like"/>
    <property type="match status" value="1"/>
</dbReference>
<reference evidence="11 12" key="1">
    <citation type="submission" date="2020-10" db="EMBL/GenBank/DDBJ databases">
        <title>Closed genome sequences of Staphylococcus lloydii sp. nov. and Staphylococcus durrellii sp. nov. Isolated from Captive Fruit Bats (Pteropus livingstonii).</title>
        <authorList>
            <person name="Fountain K."/>
        </authorList>
    </citation>
    <scope>NUCLEOTIDE SEQUENCE [LARGE SCALE GENOMIC DNA]</scope>
    <source>
        <strain evidence="11 12">23_2_7_LY</strain>
    </source>
</reference>
<proteinExistence type="predicted"/>
<dbReference type="InterPro" id="IPR050624">
    <property type="entry name" value="HTH-type_Tx_Regulator"/>
</dbReference>
<comment type="function">
    <text evidence="1">Represses transcription of the icaADBC operon necessary for biofilm production.</text>
</comment>
<feature type="DNA-binding region" description="H-T-H motif" evidence="9">
    <location>
        <begin position="22"/>
        <end position="41"/>
    </location>
</feature>
<evidence type="ECO:0000256" key="6">
    <source>
        <dbReference type="ARBA" id="ARBA00023125"/>
    </source>
</evidence>
<keyword evidence="4" id="KW-0678">Repressor</keyword>
<dbReference type="RefSeq" id="WP_195718723.1">
    <property type="nucleotide sequence ID" value="NZ_CP064056.1"/>
</dbReference>
<gene>
    <name evidence="11" type="ORF">ISP08_11675</name>
</gene>
<evidence type="ECO:0000256" key="7">
    <source>
        <dbReference type="ARBA" id="ARBA00023163"/>
    </source>
</evidence>
<keyword evidence="7" id="KW-0804">Transcription</keyword>
<dbReference type="InterPro" id="IPR001647">
    <property type="entry name" value="HTH_TetR"/>
</dbReference>
<evidence type="ECO:0000256" key="5">
    <source>
        <dbReference type="ARBA" id="ARBA00023015"/>
    </source>
</evidence>